<gene>
    <name evidence="6" type="ORF">FHS79_003254</name>
</gene>
<dbReference type="EC" id="1.1.5.2" evidence="6"/>
<dbReference type="Gene3D" id="2.140.10.10">
    <property type="entry name" value="Quinoprotein alcohol dehydrogenase-like superfamily"/>
    <property type="match status" value="2"/>
</dbReference>
<feature type="chain" id="PRO_5033048869" evidence="4">
    <location>
        <begin position="26"/>
        <end position="703"/>
    </location>
</feature>
<evidence type="ECO:0000256" key="3">
    <source>
        <dbReference type="ARBA" id="ARBA00023002"/>
    </source>
</evidence>
<dbReference type="SUPFAM" id="SSF50998">
    <property type="entry name" value="Quinoprotein alcohol dehydrogenase-like"/>
    <property type="match status" value="1"/>
</dbReference>
<dbReference type="RefSeq" id="WP_184202440.1">
    <property type="nucleotide sequence ID" value="NZ_JACIIV010000030.1"/>
</dbReference>
<dbReference type="PANTHER" id="PTHR32303:SF4">
    <property type="entry name" value="QUINOPROTEIN GLUCOSE DEHYDROGENASE"/>
    <property type="match status" value="1"/>
</dbReference>
<keyword evidence="4" id="KW-0732">Signal</keyword>
<dbReference type="GO" id="GO:0008876">
    <property type="term" value="F:quinoprotein glucose dehydrogenase activity"/>
    <property type="evidence" value="ECO:0007669"/>
    <property type="project" value="UniProtKB-EC"/>
</dbReference>
<dbReference type="AlphaFoldDB" id="A0A841LA92"/>
<evidence type="ECO:0000313" key="7">
    <source>
        <dbReference type="Proteomes" id="UP000538147"/>
    </source>
</evidence>
<dbReference type="EMBL" id="JACIIV010000030">
    <property type="protein sequence ID" value="MBB6229056.1"/>
    <property type="molecule type" value="Genomic_DNA"/>
</dbReference>
<protein>
    <submittedName>
        <fullName evidence="6">Quinoprotein glucose dehydrogenase</fullName>
        <ecNumber evidence="6">1.1.5.2</ecNumber>
    </submittedName>
</protein>
<comment type="caution">
    <text evidence="6">The sequence shown here is derived from an EMBL/GenBank/DDBJ whole genome shotgun (WGS) entry which is preliminary data.</text>
</comment>
<dbReference type="Pfam" id="PF01011">
    <property type="entry name" value="PQQ"/>
    <property type="match status" value="1"/>
</dbReference>
<evidence type="ECO:0000259" key="5">
    <source>
        <dbReference type="Pfam" id="PF01011"/>
    </source>
</evidence>
<feature type="signal peptide" evidence="4">
    <location>
        <begin position="1"/>
        <end position="25"/>
    </location>
</feature>
<dbReference type="SMART" id="SM00564">
    <property type="entry name" value="PQQ"/>
    <property type="match status" value="5"/>
</dbReference>
<feature type="domain" description="Pyrrolo-quinoline quinone repeat" evidence="5">
    <location>
        <begin position="54"/>
        <end position="681"/>
    </location>
</feature>
<keyword evidence="7" id="KW-1185">Reference proteome</keyword>
<keyword evidence="3 6" id="KW-0560">Oxidoreductase</keyword>
<sequence length="703" mass="75188">MIASRTLFLLPATALLLTSAPAALAQTFAPALRAPNASVQGAAAARQDGENVNWTSYNSDVSGSRFAPLDQINAGNFKDLEVAWRFKTDMFGSRPEYKLEGTPLAVDGVIFTTAGTRRAVVAINGTTGELLWSYALHEGKRSAVSPRALSGRGLSYWTDGNKRRILYTTIGYRLVSLDADTGQVDTSFGDKGFVDLKQDWDQPMTDLEEGEAGAHSAPAISGNTVIIGAAFREGFTPRSMNNTKGYVRAFDVRTGKRLWTFHTVPKKGEFGYETWLKGSAETTGNAGVWTQVSIDPELNLAYLNVESPTSDFYGGQRPGAGLFGNSLVAVDLTTGERKWHFQLIHHEIWDLDNSSAPLLMNVNVDGQARKVVGVPSKQGFFYVFDRTTGKPVWPINEVKVPKGNVPGEWYSPTQPIPTKPPIYARNGITEADLIDFTPELKKKALEVTSRFELGPVYTPPIVSTKDKLGVINNWAQGGTNWPGGSFDPETGIAYVYACGACISATGLQPGPDTMTDVDWVVGVDGQPVVMIKGPGEGAGADTPAAPPAAGGGGAGIPRLNVDGLPLVKPPYGTISAIDVNNGTIKWQVAHGETPDFVRNHPALKGLDIPRTGQSTYQIGTLVTKSLIIAGENQVTSPGDRPRGAMLRAYDKGNGKEVGAVYMAGPQSGSPMSYMVNGKQYIIVAVSGGTYSGEYIAYTLPSKN</sequence>
<dbReference type="Proteomes" id="UP000538147">
    <property type="component" value="Unassembled WGS sequence"/>
</dbReference>
<dbReference type="PANTHER" id="PTHR32303">
    <property type="entry name" value="QUINOPROTEIN ALCOHOL DEHYDROGENASE (CYTOCHROME C)"/>
    <property type="match status" value="1"/>
</dbReference>
<accession>A0A841LA92</accession>
<dbReference type="InterPro" id="IPR011047">
    <property type="entry name" value="Quinoprotein_ADH-like_sf"/>
</dbReference>
<evidence type="ECO:0000256" key="2">
    <source>
        <dbReference type="ARBA" id="ARBA00008156"/>
    </source>
</evidence>
<organism evidence="6 7">
    <name type="scientific">Polymorphobacter multimanifer</name>
    <dbReference type="NCBI Taxonomy" id="1070431"/>
    <lineage>
        <taxon>Bacteria</taxon>
        <taxon>Pseudomonadati</taxon>
        <taxon>Pseudomonadota</taxon>
        <taxon>Alphaproteobacteria</taxon>
        <taxon>Sphingomonadales</taxon>
        <taxon>Sphingosinicellaceae</taxon>
        <taxon>Polymorphobacter</taxon>
    </lineage>
</organism>
<evidence type="ECO:0000313" key="6">
    <source>
        <dbReference type="EMBL" id="MBB6229056.1"/>
    </source>
</evidence>
<proteinExistence type="inferred from homology"/>
<dbReference type="InterPro" id="IPR018391">
    <property type="entry name" value="PQQ_b-propeller_rpt"/>
</dbReference>
<dbReference type="InterPro" id="IPR002372">
    <property type="entry name" value="PQQ_rpt_dom"/>
</dbReference>
<evidence type="ECO:0000256" key="1">
    <source>
        <dbReference type="ARBA" id="ARBA00001931"/>
    </source>
</evidence>
<name>A0A841LA92_9SPHN</name>
<comment type="cofactor">
    <cofactor evidence="1">
        <name>pyrroloquinoline quinone</name>
        <dbReference type="ChEBI" id="CHEBI:58442"/>
    </cofactor>
</comment>
<evidence type="ECO:0000256" key="4">
    <source>
        <dbReference type="SAM" id="SignalP"/>
    </source>
</evidence>
<comment type="similarity">
    <text evidence="2">Belongs to the bacterial PQQ dehydrogenase family.</text>
</comment>
<reference evidence="6 7" key="1">
    <citation type="submission" date="2020-08" db="EMBL/GenBank/DDBJ databases">
        <title>Genomic Encyclopedia of Type Strains, Phase IV (KMG-IV): sequencing the most valuable type-strain genomes for metagenomic binning, comparative biology and taxonomic classification.</title>
        <authorList>
            <person name="Goeker M."/>
        </authorList>
    </citation>
    <scope>NUCLEOTIDE SEQUENCE [LARGE SCALE GENOMIC DNA]</scope>
    <source>
        <strain evidence="6 7">DSM 102189</strain>
    </source>
</reference>